<keyword evidence="1" id="KW-0812">Transmembrane</keyword>
<comment type="caution">
    <text evidence="2">The sequence shown here is derived from an EMBL/GenBank/DDBJ whole genome shotgun (WGS) entry which is preliminary data.</text>
</comment>
<evidence type="ECO:0000256" key="1">
    <source>
        <dbReference type="SAM" id="Phobius"/>
    </source>
</evidence>
<accession>A0A0F9VWC6</accession>
<proteinExistence type="predicted"/>
<evidence type="ECO:0000313" key="2">
    <source>
        <dbReference type="EMBL" id="KKO08415.1"/>
    </source>
</evidence>
<keyword evidence="1" id="KW-1133">Transmembrane helix</keyword>
<dbReference type="AlphaFoldDB" id="A0A0F9VWC6"/>
<feature type="transmembrane region" description="Helical" evidence="1">
    <location>
        <begin position="113"/>
        <end position="138"/>
    </location>
</feature>
<protein>
    <submittedName>
        <fullName evidence="2">Uncharacterized protein</fullName>
    </submittedName>
</protein>
<reference evidence="2" key="1">
    <citation type="journal article" date="2015" name="Nature">
        <title>Complex archaea that bridge the gap between prokaryotes and eukaryotes.</title>
        <authorList>
            <person name="Spang A."/>
            <person name="Saw J.H."/>
            <person name="Jorgensen S.L."/>
            <person name="Zaremba-Niedzwiedzka K."/>
            <person name="Martijn J."/>
            <person name="Lind A.E."/>
            <person name="van Eijk R."/>
            <person name="Schleper C."/>
            <person name="Guy L."/>
            <person name="Ettema T.J."/>
        </authorList>
    </citation>
    <scope>NUCLEOTIDE SEQUENCE</scope>
</reference>
<name>A0A0F9VWC6_9ZZZZ</name>
<sequence>MDLHLKQDKHLQSSEIAKALISHAAAYLPGNEELDMAAVRSTVIKLAEDPLGKVALDVELTKVNDPNTVTLVRTLINRVAVDIEAESDANANSIGSYVQPAQTFSTAITAGTVIGFAAGTLAVSAALPIGLLAVGAFIGTSYYRKKVTGFEKDLKREAALAKALL</sequence>
<dbReference type="EMBL" id="LAZR01000009">
    <property type="protein sequence ID" value="KKO08415.1"/>
    <property type="molecule type" value="Genomic_DNA"/>
</dbReference>
<gene>
    <name evidence="2" type="ORF">LCGC14_0043530</name>
</gene>
<organism evidence="2">
    <name type="scientific">marine sediment metagenome</name>
    <dbReference type="NCBI Taxonomy" id="412755"/>
    <lineage>
        <taxon>unclassified sequences</taxon>
        <taxon>metagenomes</taxon>
        <taxon>ecological metagenomes</taxon>
    </lineage>
</organism>
<keyword evidence="1" id="KW-0472">Membrane</keyword>